<proteinExistence type="predicted"/>
<dbReference type="OrthoDB" id="7734146at2759"/>
<protein>
    <submittedName>
        <fullName evidence="1">CLUMA_CG018661, isoform A</fullName>
    </submittedName>
</protein>
<evidence type="ECO:0000313" key="2">
    <source>
        <dbReference type="Proteomes" id="UP000183832"/>
    </source>
</evidence>
<organism evidence="1 2">
    <name type="scientific">Clunio marinus</name>
    <dbReference type="NCBI Taxonomy" id="568069"/>
    <lineage>
        <taxon>Eukaryota</taxon>
        <taxon>Metazoa</taxon>
        <taxon>Ecdysozoa</taxon>
        <taxon>Arthropoda</taxon>
        <taxon>Hexapoda</taxon>
        <taxon>Insecta</taxon>
        <taxon>Pterygota</taxon>
        <taxon>Neoptera</taxon>
        <taxon>Endopterygota</taxon>
        <taxon>Diptera</taxon>
        <taxon>Nematocera</taxon>
        <taxon>Chironomoidea</taxon>
        <taxon>Chironomidae</taxon>
        <taxon>Clunio</taxon>
    </lineage>
</organism>
<accession>A0A1J1IZE4</accession>
<sequence length="231" mass="26400">MNAAERKALILEITKILQESFTASIDIAMIKLSRELTDLFQPQLKLMDTKVKRMNSRVESGEKRIDDIIETNKRICNLRLDGLPFVKGENVKNVINSLSSAIGYRDSPEFLAYRMKKETNSTIIIRFPTYYYKEEFLNRYLANPKAVTVKTLLKNGDSTARCFLSNDLCKTFYDIHKAAIKFKKDGSISKIRVSHGFVMIKKDDASPFRAFDSLAALQKEFGSNTKQTMEA</sequence>
<reference evidence="1 2" key="1">
    <citation type="submission" date="2015-04" db="EMBL/GenBank/DDBJ databases">
        <authorList>
            <person name="Syromyatnikov M.Y."/>
            <person name="Popov V.N."/>
        </authorList>
    </citation>
    <scope>NUCLEOTIDE SEQUENCE [LARGE SCALE GENOMIC DNA]</scope>
</reference>
<dbReference type="EMBL" id="CVRI01000064">
    <property type="protein sequence ID" value="CRL05519.1"/>
    <property type="molecule type" value="Genomic_DNA"/>
</dbReference>
<gene>
    <name evidence="1" type="ORF">CLUMA_CG018661</name>
</gene>
<dbReference type="Proteomes" id="UP000183832">
    <property type="component" value="Unassembled WGS sequence"/>
</dbReference>
<keyword evidence="2" id="KW-1185">Reference proteome</keyword>
<dbReference type="AlphaFoldDB" id="A0A1J1IZE4"/>
<evidence type="ECO:0000313" key="1">
    <source>
        <dbReference type="EMBL" id="CRL05519.1"/>
    </source>
</evidence>
<name>A0A1J1IZE4_9DIPT</name>